<organism evidence="2 3">
    <name type="scientific">Steinernema glaseri</name>
    <dbReference type="NCBI Taxonomy" id="37863"/>
    <lineage>
        <taxon>Eukaryota</taxon>
        <taxon>Metazoa</taxon>
        <taxon>Ecdysozoa</taxon>
        <taxon>Nematoda</taxon>
        <taxon>Chromadorea</taxon>
        <taxon>Rhabditida</taxon>
        <taxon>Tylenchina</taxon>
        <taxon>Panagrolaimomorpha</taxon>
        <taxon>Strongyloidoidea</taxon>
        <taxon>Steinernematidae</taxon>
        <taxon>Steinernema</taxon>
    </lineage>
</organism>
<proteinExistence type="predicted"/>
<accession>A0A1I7ZU03</accession>
<keyword evidence="2" id="KW-1185">Reference proteome</keyword>
<evidence type="ECO:0000313" key="2">
    <source>
        <dbReference type="Proteomes" id="UP000095287"/>
    </source>
</evidence>
<dbReference type="Proteomes" id="UP000095287">
    <property type="component" value="Unplaced"/>
</dbReference>
<dbReference type="AlphaFoldDB" id="A0A1I7ZU03"/>
<protein>
    <submittedName>
        <fullName evidence="3">P-type domain-containing protein</fullName>
    </submittedName>
</protein>
<feature type="region of interest" description="Disordered" evidence="1">
    <location>
        <begin position="86"/>
        <end position="105"/>
    </location>
</feature>
<dbReference type="WBParaSite" id="L893_g29906.t1">
    <property type="protein sequence ID" value="L893_g29906.t1"/>
    <property type="gene ID" value="L893_g29906"/>
</dbReference>
<reference evidence="3" key="1">
    <citation type="submission" date="2016-11" db="UniProtKB">
        <authorList>
            <consortium name="WormBaseParasite"/>
        </authorList>
    </citation>
    <scope>IDENTIFICATION</scope>
</reference>
<sequence length="198" mass="21370">MQEADVGEDQFFAVVVQSAASSAGERTAGESENVTRSVGLYMTRPTSAMGNDLWCIRMDTVYNNLHRWYKSDEELVNSTLIKGHRAPKGNLSAKKPKTSSTSLSTMKQSAHPSIKDHELALGAISSQLSVVPGTTVMFSVRTFYVILLLLALTMIATSNAWCGSDGQACYEDDQCAGSDIVDAQELCIDGCCVDPFGK</sequence>
<evidence type="ECO:0000313" key="3">
    <source>
        <dbReference type="WBParaSite" id="L893_g29906.t1"/>
    </source>
</evidence>
<name>A0A1I7ZU03_9BILA</name>
<evidence type="ECO:0000256" key="1">
    <source>
        <dbReference type="SAM" id="MobiDB-lite"/>
    </source>
</evidence>